<gene>
    <name evidence="3" type="ORF">METZ01_LOCUS42059</name>
</gene>
<protein>
    <recommendedName>
        <fullName evidence="2">Putative zinc-finger domain-containing protein</fullName>
    </recommendedName>
</protein>
<keyword evidence="1" id="KW-1133">Transmembrane helix</keyword>
<keyword evidence="1" id="KW-0472">Membrane</keyword>
<dbReference type="InterPro" id="IPR027383">
    <property type="entry name" value="Znf_put"/>
</dbReference>
<feature type="domain" description="Putative zinc-finger" evidence="2">
    <location>
        <begin position="3"/>
        <end position="36"/>
    </location>
</feature>
<reference evidence="3" key="1">
    <citation type="submission" date="2018-05" db="EMBL/GenBank/DDBJ databases">
        <authorList>
            <person name="Lanie J.A."/>
            <person name="Ng W.-L."/>
            <person name="Kazmierczak K.M."/>
            <person name="Andrzejewski T.M."/>
            <person name="Davidsen T.M."/>
            <person name="Wayne K.J."/>
            <person name="Tettelin H."/>
            <person name="Glass J.I."/>
            <person name="Rusch D."/>
            <person name="Podicherti R."/>
            <person name="Tsui H.-C.T."/>
            <person name="Winkler M.E."/>
        </authorList>
    </citation>
    <scope>NUCLEOTIDE SEQUENCE</scope>
</reference>
<proteinExistence type="predicted"/>
<sequence>MTCSEYFKNFSDLIDGNTAEKDVRAFEEHLNECSACSRHRRVIEQGSALLRTLPKPKLSENFVPRLRHRLYHVDDQYSLRSAASFATPAALLAMAVILMIVSWLPVLRDATPEIALETVVVEEPPLQVTRQPLVMSSSSSGFVVYPFADLSEQALSDFRKELWNEAHALLFEYSPLSQRSRQRGVLRRAGLGQQR</sequence>
<name>A0A381RBQ3_9ZZZZ</name>
<feature type="transmembrane region" description="Helical" evidence="1">
    <location>
        <begin position="85"/>
        <end position="106"/>
    </location>
</feature>
<evidence type="ECO:0000259" key="2">
    <source>
        <dbReference type="Pfam" id="PF13490"/>
    </source>
</evidence>
<dbReference type="EMBL" id="UINC01001809">
    <property type="protein sequence ID" value="SUZ89205.1"/>
    <property type="molecule type" value="Genomic_DNA"/>
</dbReference>
<dbReference type="InterPro" id="IPR041916">
    <property type="entry name" value="Anti_sigma_zinc_sf"/>
</dbReference>
<dbReference type="AlphaFoldDB" id="A0A381RBQ3"/>
<evidence type="ECO:0000313" key="3">
    <source>
        <dbReference type="EMBL" id="SUZ89205.1"/>
    </source>
</evidence>
<accession>A0A381RBQ3</accession>
<dbReference type="Gene3D" id="1.10.10.1320">
    <property type="entry name" value="Anti-sigma factor, zinc-finger domain"/>
    <property type="match status" value="1"/>
</dbReference>
<evidence type="ECO:0000256" key="1">
    <source>
        <dbReference type="SAM" id="Phobius"/>
    </source>
</evidence>
<organism evidence="3">
    <name type="scientific">marine metagenome</name>
    <dbReference type="NCBI Taxonomy" id="408172"/>
    <lineage>
        <taxon>unclassified sequences</taxon>
        <taxon>metagenomes</taxon>
        <taxon>ecological metagenomes</taxon>
    </lineage>
</organism>
<dbReference type="Pfam" id="PF13490">
    <property type="entry name" value="zf-HC2"/>
    <property type="match status" value="1"/>
</dbReference>
<keyword evidence="1" id="KW-0812">Transmembrane</keyword>